<accession>A0A1I7YIR2</accession>
<proteinExistence type="predicted"/>
<evidence type="ECO:0000256" key="1">
    <source>
        <dbReference type="SAM" id="Phobius"/>
    </source>
</evidence>
<keyword evidence="1" id="KW-0812">Transmembrane</keyword>
<keyword evidence="1" id="KW-1133">Transmembrane helix</keyword>
<dbReference type="AlphaFoldDB" id="A0A1I7YIR2"/>
<evidence type="ECO:0000313" key="2">
    <source>
        <dbReference type="Proteomes" id="UP000095287"/>
    </source>
</evidence>
<dbReference type="Proteomes" id="UP000095287">
    <property type="component" value="Unplaced"/>
</dbReference>
<reference evidence="3" key="1">
    <citation type="submission" date="2016-11" db="UniProtKB">
        <authorList>
            <consortium name="WormBaseParasite"/>
        </authorList>
    </citation>
    <scope>IDENTIFICATION</scope>
</reference>
<name>A0A1I7YIR2_9BILA</name>
<organism evidence="2 3">
    <name type="scientific">Steinernema glaseri</name>
    <dbReference type="NCBI Taxonomy" id="37863"/>
    <lineage>
        <taxon>Eukaryota</taxon>
        <taxon>Metazoa</taxon>
        <taxon>Ecdysozoa</taxon>
        <taxon>Nematoda</taxon>
        <taxon>Chromadorea</taxon>
        <taxon>Rhabditida</taxon>
        <taxon>Tylenchina</taxon>
        <taxon>Panagrolaimomorpha</taxon>
        <taxon>Strongyloidoidea</taxon>
        <taxon>Steinernematidae</taxon>
        <taxon>Steinernema</taxon>
    </lineage>
</organism>
<sequence>MKRLETIPRGLYFGCPKPLIVACIVLLSELSLTSMLVVFGTRFCKFPPRRPLLVAALWSLLHTDVVPAIPNSDLPSLDHLRCGPIVAKLMTTENE</sequence>
<keyword evidence="2" id="KW-1185">Reference proteome</keyword>
<feature type="transmembrane region" description="Helical" evidence="1">
    <location>
        <begin position="19"/>
        <end position="40"/>
    </location>
</feature>
<evidence type="ECO:0000313" key="3">
    <source>
        <dbReference type="WBParaSite" id="L893_g16532.t1"/>
    </source>
</evidence>
<protein>
    <submittedName>
        <fullName evidence="3">Secreted protein</fullName>
    </submittedName>
</protein>
<keyword evidence="1" id="KW-0472">Membrane</keyword>
<dbReference type="WBParaSite" id="L893_g16532.t1">
    <property type="protein sequence ID" value="L893_g16532.t1"/>
    <property type="gene ID" value="L893_g16532"/>
</dbReference>